<dbReference type="EMBL" id="QVQW01000028">
    <property type="protein sequence ID" value="RKU44647.1"/>
    <property type="molecule type" value="Genomic_DNA"/>
</dbReference>
<reference evidence="1 2" key="1">
    <citation type="submission" date="2018-08" db="EMBL/GenBank/DDBJ databases">
        <title>Draft genome of the lignicolous fungus Coniochaeta pulveracea.</title>
        <authorList>
            <person name="Borstlap C.J."/>
            <person name="De Witt R.N."/>
            <person name="Botha A."/>
            <person name="Volschenk H."/>
        </authorList>
    </citation>
    <scope>NUCLEOTIDE SEQUENCE [LARGE SCALE GENOMIC DNA]</scope>
    <source>
        <strain evidence="1 2">CAB683</strain>
    </source>
</reference>
<name>A0A420Y9Z4_9PEZI</name>
<dbReference type="AlphaFoldDB" id="A0A420Y9Z4"/>
<gene>
    <name evidence="1" type="ORF">DL546_001561</name>
</gene>
<accession>A0A420Y9Z4</accession>
<protein>
    <submittedName>
        <fullName evidence="1">Uncharacterized protein</fullName>
    </submittedName>
</protein>
<organism evidence="1 2">
    <name type="scientific">Coniochaeta pulveracea</name>
    <dbReference type="NCBI Taxonomy" id="177199"/>
    <lineage>
        <taxon>Eukaryota</taxon>
        <taxon>Fungi</taxon>
        <taxon>Dikarya</taxon>
        <taxon>Ascomycota</taxon>
        <taxon>Pezizomycotina</taxon>
        <taxon>Sordariomycetes</taxon>
        <taxon>Sordariomycetidae</taxon>
        <taxon>Coniochaetales</taxon>
        <taxon>Coniochaetaceae</taxon>
        <taxon>Coniochaeta</taxon>
    </lineage>
</organism>
<sequence>MTQQVYPSLRQSPNADRCSHTLCVLQAGSIRILVRRHAPAFAPEISSSRSTPWASASGEHIFWATLNPRCCNTTNLFTKFTIAFNTSRALSSFYFHGFCSACVPCEEHQRYSISGIPFNTTSSDTPLGSGCLHFFCFNKLVSRRDPLAAFALPISSLWAAFSESRQGVTRLTGWSRIDGSIIWFCCTSANWTTACTTLLQLPEVAIKSCPFPLPQQAFNLAHVCGMKKSKLGVSGGISSCIVSCFRWTSVGLGRSPPFPPIHRSLGTVWLGKFLLGCGWENGCFQGEDCI</sequence>
<keyword evidence="2" id="KW-1185">Reference proteome</keyword>
<evidence type="ECO:0000313" key="1">
    <source>
        <dbReference type="EMBL" id="RKU44647.1"/>
    </source>
</evidence>
<evidence type="ECO:0000313" key="2">
    <source>
        <dbReference type="Proteomes" id="UP000275385"/>
    </source>
</evidence>
<comment type="caution">
    <text evidence="1">The sequence shown here is derived from an EMBL/GenBank/DDBJ whole genome shotgun (WGS) entry which is preliminary data.</text>
</comment>
<proteinExistence type="predicted"/>
<dbReference type="Proteomes" id="UP000275385">
    <property type="component" value="Unassembled WGS sequence"/>
</dbReference>